<dbReference type="InterPro" id="IPR005122">
    <property type="entry name" value="Uracil-DNA_glycosylase-like"/>
</dbReference>
<sequence length="241" mass="27162">MPKTIRYQNLVAKFKKHRFSTPELLNPHEIENFDFDVINPWELWQGNLDAEVMLIGQDFADSESLKNNLQEDWQKEKSSSTNLALIDFFKILAHPIAEISYAGTSELPLFFTNAILGIKKSETQHMSKPVKDSWIRESREYLKGLIDIVQPKHIIAMGKTAYKAVCGIYGIKPTAGMKEVTGTKIRLPDGKNLFVVQHCSPLGRVGRSAELQNADWARIGGEIKSTTATTLSTHNGKQTKY</sequence>
<dbReference type="OrthoDB" id="1147671at2"/>
<protein>
    <submittedName>
        <fullName evidence="2">DNA polymerase</fullName>
    </submittedName>
</protein>
<dbReference type="Proteomes" id="UP000198916">
    <property type="component" value="Unassembled WGS sequence"/>
</dbReference>
<dbReference type="InterPro" id="IPR036895">
    <property type="entry name" value="Uracil-DNA_glycosylase-like_sf"/>
</dbReference>
<accession>A0A1H7Q9W7</accession>
<dbReference type="STRING" id="332977.SAMN05421740_105257"/>
<keyword evidence="3" id="KW-1185">Reference proteome</keyword>
<name>A0A1H7Q9W7_9SPHI</name>
<dbReference type="EMBL" id="FNZR01000005">
    <property type="protein sequence ID" value="SEL44783.1"/>
    <property type="molecule type" value="Genomic_DNA"/>
</dbReference>
<evidence type="ECO:0000313" key="3">
    <source>
        <dbReference type="Proteomes" id="UP000198916"/>
    </source>
</evidence>
<dbReference type="RefSeq" id="WP_090606367.1">
    <property type="nucleotide sequence ID" value="NZ_FNZR01000005.1"/>
</dbReference>
<proteinExistence type="predicted"/>
<feature type="domain" description="Uracil-DNA glycosylase-like" evidence="1">
    <location>
        <begin position="50"/>
        <end position="206"/>
    </location>
</feature>
<evidence type="ECO:0000259" key="1">
    <source>
        <dbReference type="Pfam" id="PF03167"/>
    </source>
</evidence>
<dbReference type="Pfam" id="PF03167">
    <property type="entry name" value="UDG"/>
    <property type="match status" value="1"/>
</dbReference>
<dbReference type="Gene3D" id="3.40.470.10">
    <property type="entry name" value="Uracil-DNA glycosylase-like domain"/>
    <property type="match status" value="1"/>
</dbReference>
<organism evidence="2 3">
    <name type="scientific">Parapedobacter koreensis</name>
    <dbReference type="NCBI Taxonomy" id="332977"/>
    <lineage>
        <taxon>Bacteria</taxon>
        <taxon>Pseudomonadati</taxon>
        <taxon>Bacteroidota</taxon>
        <taxon>Sphingobacteriia</taxon>
        <taxon>Sphingobacteriales</taxon>
        <taxon>Sphingobacteriaceae</taxon>
        <taxon>Parapedobacter</taxon>
    </lineage>
</organism>
<dbReference type="AlphaFoldDB" id="A0A1H7Q9W7"/>
<dbReference type="SUPFAM" id="SSF52141">
    <property type="entry name" value="Uracil-DNA glycosylase-like"/>
    <property type="match status" value="1"/>
</dbReference>
<reference evidence="3" key="1">
    <citation type="submission" date="2016-10" db="EMBL/GenBank/DDBJ databases">
        <authorList>
            <person name="Varghese N."/>
            <person name="Submissions S."/>
        </authorList>
    </citation>
    <scope>NUCLEOTIDE SEQUENCE [LARGE SCALE GENOMIC DNA]</scope>
    <source>
        <strain evidence="3">Jip14</strain>
    </source>
</reference>
<evidence type="ECO:0000313" key="2">
    <source>
        <dbReference type="EMBL" id="SEL44783.1"/>
    </source>
</evidence>
<gene>
    <name evidence="2" type="ORF">SAMN05421740_105257</name>
</gene>